<evidence type="ECO:0000313" key="2">
    <source>
        <dbReference type="Proteomes" id="UP000244450"/>
    </source>
</evidence>
<reference evidence="1 2" key="1">
    <citation type="submission" date="2018-04" db="EMBL/GenBank/DDBJ databases">
        <title>Chitinophaga fuyangensis sp. nov., isolated from soil in a chemical factory.</title>
        <authorList>
            <person name="Chen K."/>
        </authorList>
    </citation>
    <scope>NUCLEOTIDE SEQUENCE [LARGE SCALE GENOMIC DNA]</scope>
    <source>
        <strain evidence="1 2">LY-1</strain>
    </source>
</reference>
<dbReference type="GO" id="GO:0016740">
    <property type="term" value="F:transferase activity"/>
    <property type="evidence" value="ECO:0007669"/>
    <property type="project" value="UniProtKB-KW"/>
</dbReference>
<evidence type="ECO:0000313" key="1">
    <source>
        <dbReference type="EMBL" id="PUZ28542.1"/>
    </source>
</evidence>
<protein>
    <submittedName>
        <fullName evidence="1">Phosphoadenosine phosphosulfate sulfurtransferase</fullName>
    </submittedName>
</protein>
<keyword evidence="1" id="KW-0808">Transferase</keyword>
<dbReference type="PANTHER" id="PTHR30083:SF0">
    <property type="entry name" value="3'-PHOSPHOADENOSINE 5'-PHOSPHOSULFATE SULFOTRANSFERASE (PAPS REDUCTASE)_FAD SYNTHETASE"/>
    <property type="match status" value="1"/>
</dbReference>
<accession>A0A2T7BLJ0</accession>
<dbReference type="RefSeq" id="WP_108685181.1">
    <property type="nucleotide sequence ID" value="NZ_QCYK01000001.1"/>
</dbReference>
<sequence>MKIYSDLNVYDAFQQRLDYVFQEFDNIYISFSGGKDSGLLLHLVMDYMVRKGIKKRIGLFHQDMEAQYEKTTEYVTAMFEKFLDRVEPYWFCIPIATRSAVNNHQLYWFPWDETLQDIWVRPMPTMPYVYHLGNNPMTTYQYRMLYTEHAKQFGRWYKDSHGGGKTIGLVGLRTDESLNRYSGIVNKRHAYNGQKWITSHMENVWSASPLYDWDVDDVWIANFRFHYDYNKIYDLFYMAGVELADMRVASPFNDEAKSSLHLYRILEPKTWTKVVGRVQGANFAAIYGKTKALGYRDVMLPPGHTWRSYLKFLLATLPEEMRENYLKKFKFSIKFWHRTGGGMSEEAVREIEELGYPIVREGVSNYTKNGDPRITFRGTPDHTDNVTKTTNVPSYKRMCICILKNDHLCKYMGFGLTKYQQQVKKSIVEKYRNEL</sequence>
<dbReference type="SUPFAM" id="SSF52402">
    <property type="entry name" value="Adenine nucleotide alpha hydrolases-like"/>
    <property type="match status" value="1"/>
</dbReference>
<dbReference type="Proteomes" id="UP000244450">
    <property type="component" value="Unassembled WGS sequence"/>
</dbReference>
<dbReference type="AlphaFoldDB" id="A0A2T7BLJ0"/>
<dbReference type="InterPro" id="IPR014729">
    <property type="entry name" value="Rossmann-like_a/b/a_fold"/>
</dbReference>
<dbReference type="Gene3D" id="3.40.50.620">
    <property type="entry name" value="HUPs"/>
    <property type="match status" value="1"/>
</dbReference>
<dbReference type="GO" id="GO:0071453">
    <property type="term" value="P:cellular response to oxygen levels"/>
    <property type="evidence" value="ECO:0007669"/>
    <property type="project" value="TreeGrafter"/>
</dbReference>
<proteinExistence type="predicted"/>
<dbReference type="Pfam" id="PF11922">
    <property type="entry name" value="DUF3440"/>
    <property type="match status" value="1"/>
</dbReference>
<keyword evidence="2" id="KW-1185">Reference proteome</keyword>
<gene>
    <name evidence="1" type="ORF">DCC81_03410</name>
</gene>
<dbReference type="InterPro" id="IPR021845">
    <property type="entry name" value="DUF3440"/>
</dbReference>
<dbReference type="OrthoDB" id="9794018at2"/>
<name>A0A2T7BLJ0_9BACT</name>
<organism evidence="1 2">
    <name type="scientific">Chitinophaga parva</name>
    <dbReference type="NCBI Taxonomy" id="2169414"/>
    <lineage>
        <taxon>Bacteria</taxon>
        <taxon>Pseudomonadati</taxon>
        <taxon>Bacteroidota</taxon>
        <taxon>Chitinophagia</taxon>
        <taxon>Chitinophagales</taxon>
        <taxon>Chitinophagaceae</taxon>
        <taxon>Chitinophaga</taxon>
    </lineage>
</organism>
<comment type="caution">
    <text evidence="1">The sequence shown here is derived from an EMBL/GenBank/DDBJ whole genome shotgun (WGS) entry which is preliminary data.</text>
</comment>
<dbReference type="PANTHER" id="PTHR30083">
    <property type="entry name" value="TRANSCRIPTIONAL REGULATOR-RELATED"/>
    <property type="match status" value="1"/>
</dbReference>
<dbReference type="EMBL" id="QCYK01000001">
    <property type="protein sequence ID" value="PUZ28542.1"/>
    <property type="molecule type" value="Genomic_DNA"/>
</dbReference>